<dbReference type="STRING" id="1220188.A0A4S3J8T7"/>
<dbReference type="PROSITE" id="PS00497">
    <property type="entry name" value="TYROSINASE_1"/>
    <property type="match status" value="1"/>
</dbReference>
<dbReference type="GO" id="GO:0046872">
    <property type="term" value="F:metal ion binding"/>
    <property type="evidence" value="ECO:0007669"/>
    <property type="project" value="UniProtKB-KW"/>
</dbReference>
<reference evidence="6 7" key="1">
    <citation type="submission" date="2019-03" db="EMBL/GenBank/DDBJ databases">
        <title>The genome sequence of a newly discovered highly antifungal drug resistant Aspergillus species, Aspergillus tanneri NIH 1004.</title>
        <authorList>
            <person name="Mounaud S."/>
            <person name="Singh I."/>
            <person name="Joardar V."/>
            <person name="Pakala S."/>
            <person name="Pakala S."/>
            <person name="Venepally P."/>
            <person name="Hoover J."/>
            <person name="Nierman W."/>
            <person name="Chung J."/>
            <person name="Losada L."/>
        </authorList>
    </citation>
    <scope>NUCLEOTIDE SEQUENCE [LARGE SCALE GENOMIC DNA]</scope>
    <source>
        <strain evidence="6 7">NIH1004</strain>
    </source>
</reference>
<dbReference type="InterPro" id="IPR002227">
    <property type="entry name" value="Tyrosinase_Cu-bd"/>
</dbReference>
<gene>
    <name evidence="6" type="ORF">EYZ11_011208</name>
</gene>
<dbReference type="PANTHER" id="PTHR11474">
    <property type="entry name" value="TYROSINASE FAMILY MEMBER"/>
    <property type="match status" value="1"/>
</dbReference>
<evidence type="ECO:0000256" key="3">
    <source>
        <dbReference type="ARBA" id="ARBA00023008"/>
    </source>
</evidence>
<dbReference type="InterPro" id="IPR008922">
    <property type="entry name" value="Di-copper_centre_dom_sf"/>
</dbReference>
<dbReference type="VEuPathDB" id="FungiDB:EYZ11_011208"/>
<dbReference type="PRINTS" id="PR00092">
    <property type="entry name" value="TYROSINASE"/>
</dbReference>
<sequence length="364" mass="41163">MLFSQSLWLLAALNPNPEGPGEERRSGRRECTPDVRPIRREWGSLSTDERLDYINAMKCMQSKPPTLPQDKYPGVRHRMDDFTATHVNYTLSTHISGIFFAWHRHFVWLWEKALRAECGYKGHQPYWNWALSANNLSASPIFDGSPTSLSGNGDPIKQDPLLRLQPTNISIPTGSGGGCVTNGPFANMTINLPDLPVAGDDKLPPNAFDYNPHCFTRDLNSYVSRTFTGQADVDRLLNSPTIAHLHANMDFSAWPELRDARIMGPHAAAHLSLGMTMYNLWTAPQDPSFMLHHAQVDRVWSLWQARDLESRRWAMNGTSTMNNKPTTPEVTLDTELAWGTLSENKTMRELMSTEAYHLCYEYGD</sequence>
<dbReference type="Pfam" id="PF00264">
    <property type="entry name" value="Tyrosinase"/>
    <property type="match status" value="1"/>
</dbReference>
<dbReference type="AlphaFoldDB" id="A0A4S3J8T7"/>
<protein>
    <recommendedName>
        <fullName evidence="4 5">Tyrosinase copper-binding domain-containing protein</fullName>
    </recommendedName>
</protein>
<evidence type="ECO:0000313" key="7">
    <source>
        <dbReference type="Proteomes" id="UP000308092"/>
    </source>
</evidence>
<dbReference type="Gene3D" id="1.10.1280.10">
    <property type="entry name" value="Di-copper center containing domain from catechol oxidase"/>
    <property type="match status" value="1"/>
</dbReference>
<evidence type="ECO:0000259" key="4">
    <source>
        <dbReference type="PROSITE" id="PS00497"/>
    </source>
</evidence>
<name>A0A4S3J8T7_9EURO</name>
<dbReference type="EMBL" id="SOSA01000670">
    <property type="protein sequence ID" value="THC89341.1"/>
    <property type="molecule type" value="Genomic_DNA"/>
</dbReference>
<evidence type="ECO:0000313" key="6">
    <source>
        <dbReference type="EMBL" id="THC89341.1"/>
    </source>
</evidence>
<dbReference type="GO" id="GO:0016491">
    <property type="term" value="F:oxidoreductase activity"/>
    <property type="evidence" value="ECO:0007669"/>
    <property type="project" value="UniProtKB-KW"/>
</dbReference>
<evidence type="ECO:0000256" key="2">
    <source>
        <dbReference type="ARBA" id="ARBA00023002"/>
    </source>
</evidence>
<accession>A0A4S3J8T7</accession>
<evidence type="ECO:0000259" key="5">
    <source>
        <dbReference type="PROSITE" id="PS00498"/>
    </source>
</evidence>
<dbReference type="SUPFAM" id="SSF48056">
    <property type="entry name" value="Di-copper centre-containing domain"/>
    <property type="match status" value="1"/>
</dbReference>
<feature type="domain" description="Tyrosinase copper-binding" evidence="5">
    <location>
        <begin position="286"/>
        <end position="297"/>
    </location>
</feature>
<evidence type="ECO:0000256" key="1">
    <source>
        <dbReference type="ARBA" id="ARBA00022723"/>
    </source>
</evidence>
<keyword evidence="3" id="KW-0186">Copper</keyword>
<keyword evidence="7" id="KW-1185">Reference proteome</keyword>
<dbReference type="PROSITE" id="PS00498">
    <property type="entry name" value="TYROSINASE_2"/>
    <property type="match status" value="1"/>
</dbReference>
<keyword evidence="2" id="KW-0560">Oxidoreductase</keyword>
<dbReference type="PANTHER" id="PTHR11474:SF125">
    <property type="entry name" value="N-ACETYL-6-HYDROXYTRYPTOPHAN OXIDASE IVOB-RELATED"/>
    <property type="match status" value="1"/>
</dbReference>
<feature type="domain" description="Tyrosinase copper-binding" evidence="4">
    <location>
        <begin position="94"/>
        <end position="111"/>
    </location>
</feature>
<dbReference type="InterPro" id="IPR050316">
    <property type="entry name" value="Tyrosinase/Hemocyanin"/>
</dbReference>
<comment type="caution">
    <text evidence="6">The sequence shown here is derived from an EMBL/GenBank/DDBJ whole genome shotgun (WGS) entry which is preliminary data.</text>
</comment>
<organism evidence="6 7">
    <name type="scientific">Aspergillus tanneri</name>
    <dbReference type="NCBI Taxonomy" id="1220188"/>
    <lineage>
        <taxon>Eukaryota</taxon>
        <taxon>Fungi</taxon>
        <taxon>Dikarya</taxon>
        <taxon>Ascomycota</taxon>
        <taxon>Pezizomycotina</taxon>
        <taxon>Eurotiomycetes</taxon>
        <taxon>Eurotiomycetidae</taxon>
        <taxon>Eurotiales</taxon>
        <taxon>Aspergillaceae</taxon>
        <taxon>Aspergillus</taxon>
        <taxon>Aspergillus subgen. Circumdati</taxon>
    </lineage>
</organism>
<keyword evidence="1" id="KW-0479">Metal-binding</keyword>
<dbReference type="Proteomes" id="UP000308092">
    <property type="component" value="Unassembled WGS sequence"/>
</dbReference>
<proteinExistence type="predicted"/>